<gene>
    <name evidence="2" type="ORF">tinsulaeT_34850</name>
</gene>
<organism evidence="2 3">
    <name type="scientific">Thalassotalea insulae</name>
    <dbReference type="NCBI Taxonomy" id="2056778"/>
    <lineage>
        <taxon>Bacteria</taxon>
        <taxon>Pseudomonadati</taxon>
        <taxon>Pseudomonadota</taxon>
        <taxon>Gammaproteobacteria</taxon>
        <taxon>Alteromonadales</taxon>
        <taxon>Colwelliaceae</taxon>
        <taxon>Thalassotalea</taxon>
    </lineage>
</organism>
<protein>
    <recommendedName>
        <fullName evidence="4">DUF3718 domain-containing protein</fullName>
    </recommendedName>
</protein>
<sequence length="114" mass="12244">MKNIIAVATIISLSASFAPKTQASTIAQNLCEYVNVDNKSKLRSYLKTNKLKIRNVFDGIQCNGQNLLAFAASRNATETGAMIIGKLSKKVIETNLSALANSELASVAQKRVQG</sequence>
<accession>A0ABQ6GW64</accession>
<evidence type="ECO:0008006" key="4">
    <source>
        <dbReference type="Google" id="ProtNLM"/>
    </source>
</evidence>
<reference evidence="2 3" key="1">
    <citation type="submission" date="2023-03" db="EMBL/GenBank/DDBJ databases">
        <title>Draft genome sequence of Thalassotalea insulae KCTC 62186T.</title>
        <authorList>
            <person name="Sawabe T."/>
        </authorList>
    </citation>
    <scope>NUCLEOTIDE SEQUENCE [LARGE SCALE GENOMIC DNA]</scope>
    <source>
        <strain evidence="2 3">KCTC 62186</strain>
    </source>
</reference>
<evidence type="ECO:0000313" key="3">
    <source>
        <dbReference type="Proteomes" id="UP001157186"/>
    </source>
</evidence>
<dbReference type="Proteomes" id="UP001157186">
    <property type="component" value="Unassembled WGS sequence"/>
</dbReference>
<dbReference type="InterPro" id="IPR022193">
    <property type="entry name" value="DUF3718"/>
</dbReference>
<evidence type="ECO:0000256" key="1">
    <source>
        <dbReference type="SAM" id="SignalP"/>
    </source>
</evidence>
<keyword evidence="1" id="KW-0732">Signal</keyword>
<comment type="caution">
    <text evidence="2">The sequence shown here is derived from an EMBL/GenBank/DDBJ whole genome shotgun (WGS) entry which is preliminary data.</text>
</comment>
<dbReference type="Pfam" id="PF12514">
    <property type="entry name" value="DUF3718"/>
    <property type="match status" value="1"/>
</dbReference>
<evidence type="ECO:0000313" key="2">
    <source>
        <dbReference type="EMBL" id="GLX80145.1"/>
    </source>
</evidence>
<dbReference type="RefSeq" id="WP_284246109.1">
    <property type="nucleotide sequence ID" value="NZ_BSST01000001.1"/>
</dbReference>
<feature type="chain" id="PRO_5045591882" description="DUF3718 domain-containing protein" evidence="1">
    <location>
        <begin position="24"/>
        <end position="114"/>
    </location>
</feature>
<keyword evidence="3" id="KW-1185">Reference proteome</keyword>
<proteinExistence type="predicted"/>
<feature type="signal peptide" evidence="1">
    <location>
        <begin position="1"/>
        <end position="23"/>
    </location>
</feature>
<name>A0ABQ6GW64_9GAMM</name>
<dbReference type="EMBL" id="BSST01000001">
    <property type="protein sequence ID" value="GLX80145.1"/>
    <property type="molecule type" value="Genomic_DNA"/>
</dbReference>